<evidence type="ECO:0000313" key="2">
    <source>
        <dbReference type="EMBL" id="MTD95695.1"/>
    </source>
</evidence>
<sequence>MSRVGAANGRVGCCRKDFGRGSAMTRLAKVGLAAAALVTAAAGLCAAAEEGPLGVWIDHTGRGAVEITKCGDALCGKVVWVADMKNSEGCGLEILGDVKPMGDGTYDEGWIYDPDRDAKFSVELVPQGNKLSVHGYKGIKMLGETFVWTRAPADLARCPS</sequence>
<evidence type="ECO:0000259" key="1">
    <source>
        <dbReference type="Pfam" id="PF09917"/>
    </source>
</evidence>
<dbReference type="PANTHER" id="PTHR36919">
    <property type="entry name" value="BLR1215 PROTEIN"/>
    <property type="match status" value="1"/>
</dbReference>
<proteinExistence type="predicted"/>
<dbReference type="Gene3D" id="2.40.128.520">
    <property type="match status" value="1"/>
</dbReference>
<organism evidence="2 3">
    <name type="scientific">Hyphomicrobium album</name>
    <dbReference type="NCBI Taxonomy" id="2665159"/>
    <lineage>
        <taxon>Bacteria</taxon>
        <taxon>Pseudomonadati</taxon>
        <taxon>Pseudomonadota</taxon>
        <taxon>Alphaproteobacteria</taxon>
        <taxon>Hyphomicrobiales</taxon>
        <taxon>Hyphomicrobiaceae</taxon>
        <taxon>Hyphomicrobium</taxon>
    </lineage>
</organism>
<protein>
    <submittedName>
        <fullName evidence="2">DUF2147 domain-containing protein</fullName>
    </submittedName>
</protein>
<dbReference type="Proteomes" id="UP000440694">
    <property type="component" value="Unassembled WGS sequence"/>
</dbReference>
<name>A0A6I3KIX0_9HYPH</name>
<feature type="domain" description="DUF2147" evidence="1">
    <location>
        <begin position="54"/>
        <end position="150"/>
    </location>
</feature>
<comment type="caution">
    <text evidence="2">The sequence shown here is derived from an EMBL/GenBank/DDBJ whole genome shotgun (WGS) entry which is preliminary data.</text>
</comment>
<evidence type="ECO:0000313" key="3">
    <source>
        <dbReference type="Proteomes" id="UP000440694"/>
    </source>
</evidence>
<dbReference type="AlphaFoldDB" id="A0A6I3KIX0"/>
<dbReference type="EMBL" id="WMBQ01000002">
    <property type="protein sequence ID" value="MTD95695.1"/>
    <property type="molecule type" value="Genomic_DNA"/>
</dbReference>
<reference evidence="2 3" key="1">
    <citation type="submission" date="2019-11" db="EMBL/GenBank/DDBJ databases">
        <title>Identification of a novel strain.</title>
        <authorList>
            <person name="Xu Q."/>
            <person name="Wang G."/>
        </authorList>
    </citation>
    <scope>NUCLEOTIDE SEQUENCE [LARGE SCALE GENOMIC DNA]</scope>
    <source>
        <strain evidence="3">xq</strain>
    </source>
</reference>
<accession>A0A6I3KIX0</accession>
<keyword evidence="3" id="KW-1185">Reference proteome</keyword>
<dbReference type="Pfam" id="PF09917">
    <property type="entry name" value="DUF2147"/>
    <property type="match status" value="1"/>
</dbReference>
<dbReference type="InterPro" id="IPR019223">
    <property type="entry name" value="DUF2147"/>
</dbReference>
<dbReference type="PANTHER" id="PTHR36919:SF2">
    <property type="entry name" value="BLL6627 PROTEIN"/>
    <property type="match status" value="1"/>
</dbReference>
<gene>
    <name evidence="2" type="ORF">GIW81_15250</name>
</gene>